<keyword evidence="1" id="KW-0805">Transcription regulation</keyword>
<proteinExistence type="predicted"/>
<dbReference type="AlphaFoldDB" id="A0A3R7E9W2"/>
<dbReference type="CDD" id="cd01392">
    <property type="entry name" value="HTH_LacI"/>
    <property type="match status" value="1"/>
</dbReference>
<protein>
    <recommendedName>
        <fullName evidence="4">HTH lacI-type domain-containing protein</fullName>
    </recommendedName>
</protein>
<dbReference type="CDD" id="cd01575">
    <property type="entry name" value="PBP1_GntR"/>
    <property type="match status" value="1"/>
</dbReference>
<dbReference type="PANTHER" id="PTHR30146">
    <property type="entry name" value="LACI-RELATED TRANSCRIPTIONAL REPRESSOR"/>
    <property type="match status" value="1"/>
</dbReference>
<evidence type="ECO:0000256" key="2">
    <source>
        <dbReference type="ARBA" id="ARBA00023125"/>
    </source>
</evidence>
<accession>A0A3R7E9W2</accession>
<reference evidence="5 6" key="1">
    <citation type="submission" date="2016-07" db="EMBL/GenBank/DDBJ databases">
        <title>Genome analysis of Burkholderia fungorum ES3-20.</title>
        <authorList>
            <person name="Xu D."/>
            <person name="Yao R."/>
            <person name="Zheng S."/>
        </authorList>
    </citation>
    <scope>NUCLEOTIDE SEQUENCE [LARGE SCALE GENOMIC DNA]</scope>
    <source>
        <strain evidence="5 6">ES3-20</strain>
    </source>
</reference>
<dbReference type="GO" id="GO:0000976">
    <property type="term" value="F:transcription cis-regulatory region binding"/>
    <property type="evidence" value="ECO:0007669"/>
    <property type="project" value="TreeGrafter"/>
</dbReference>
<name>A0A3R7E9W2_9BURK</name>
<sequence>MADLRRTRLSDVAALAGVSTMTVQRVLHDPEKVATATRERVQDVLRQTSYIPDLTARGLAARKTKLVAAIVPLLANAQSSETLQGLTDVLTHQDFQLLVGVSRFNVEEEETLISRFLSRGADAFFLTGTSHTAAAVEMLKQHGVPVVEGVNLTEQPIDILVGYSHFRAAREITHHLMSRGYSSLGYIGPLESSNERARDRHLGFEQACLDENITISPQLCKTTELSMEAGARAMATLLSQSPRPRAVFCATDILAAGAIFECQRQRIDIPSQIAVAGFDDLEIARQIVPSLTTVRVPRYEIGRLAAEAIVARLSDKPATSITDVGFELVIRDSS</sequence>
<evidence type="ECO:0000256" key="1">
    <source>
        <dbReference type="ARBA" id="ARBA00023015"/>
    </source>
</evidence>
<evidence type="ECO:0000259" key="4">
    <source>
        <dbReference type="PROSITE" id="PS50932"/>
    </source>
</evidence>
<dbReference type="Proteomes" id="UP000283709">
    <property type="component" value="Unassembled WGS sequence"/>
</dbReference>
<dbReference type="Pfam" id="PF13377">
    <property type="entry name" value="Peripla_BP_3"/>
    <property type="match status" value="1"/>
</dbReference>
<keyword evidence="3" id="KW-0804">Transcription</keyword>
<dbReference type="InterPro" id="IPR028082">
    <property type="entry name" value="Peripla_BP_I"/>
</dbReference>
<organism evidence="5 6">
    <name type="scientific">Paraburkholderia fungorum</name>
    <dbReference type="NCBI Taxonomy" id="134537"/>
    <lineage>
        <taxon>Bacteria</taxon>
        <taxon>Pseudomonadati</taxon>
        <taxon>Pseudomonadota</taxon>
        <taxon>Betaproteobacteria</taxon>
        <taxon>Burkholderiales</taxon>
        <taxon>Burkholderiaceae</taxon>
        <taxon>Paraburkholderia</taxon>
    </lineage>
</organism>
<dbReference type="InterPro" id="IPR000843">
    <property type="entry name" value="HTH_LacI"/>
</dbReference>
<gene>
    <name evidence="5" type="ORF">BCY88_15265</name>
</gene>
<dbReference type="EMBL" id="MCAS01000002">
    <property type="protein sequence ID" value="RKF50118.1"/>
    <property type="molecule type" value="Genomic_DNA"/>
</dbReference>
<comment type="caution">
    <text evidence="5">The sequence shown here is derived from an EMBL/GenBank/DDBJ whole genome shotgun (WGS) entry which is preliminary data.</text>
</comment>
<feature type="domain" description="HTH lacI-type" evidence="4">
    <location>
        <begin position="7"/>
        <end position="61"/>
    </location>
</feature>
<dbReference type="RefSeq" id="WP_120342841.1">
    <property type="nucleotide sequence ID" value="NZ_MCAS01000002.1"/>
</dbReference>
<dbReference type="InterPro" id="IPR046335">
    <property type="entry name" value="LacI/GalR-like_sensor"/>
</dbReference>
<dbReference type="PANTHER" id="PTHR30146:SF33">
    <property type="entry name" value="TRANSCRIPTIONAL REGULATOR"/>
    <property type="match status" value="1"/>
</dbReference>
<dbReference type="SUPFAM" id="SSF47413">
    <property type="entry name" value="lambda repressor-like DNA-binding domains"/>
    <property type="match status" value="1"/>
</dbReference>
<dbReference type="SUPFAM" id="SSF53822">
    <property type="entry name" value="Periplasmic binding protein-like I"/>
    <property type="match status" value="1"/>
</dbReference>
<dbReference type="PROSITE" id="PS00356">
    <property type="entry name" value="HTH_LACI_1"/>
    <property type="match status" value="1"/>
</dbReference>
<dbReference type="PROSITE" id="PS50932">
    <property type="entry name" value="HTH_LACI_2"/>
    <property type="match status" value="1"/>
</dbReference>
<dbReference type="InterPro" id="IPR010982">
    <property type="entry name" value="Lambda_DNA-bd_dom_sf"/>
</dbReference>
<dbReference type="OrthoDB" id="8770688at2"/>
<dbReference type="SMART" id="SM00354">
    <property type="entry name" value="HTH_LACI"/>
    <property type="match status" value="1"/>
</dbReference>
<evidence type="ECO:0000313" key="5">
    <source>
        <dbReference type="EMBL" id="RKF50118.1"/>
    </source>
</evidence>
<dbReference type="Gene3D" id="1.10.260.40">
    <property type="entry name" value="lambda repressor-like DNA-binding domains"/>
    <property type="match status" value="1"/>
</dbReference>
<dbReference type="Gene3D" id="3.40.50.2300">
    <property type="match status" value="2"/>
</dbReference>
<keyword evidence="2" id="KW-0238">DNA-binding</keyword>
<evidence type="ECO:0000313" key="6">
    <source>
        <dbReference type="Proteomes" id="UP000283709"/>
    </source>
</evidence>
<dbReference type="Pfam" id="PF00356">
    <property type="entry name" value="LacI"/>
    <property type="match status" value="1"/>
</dbReference>
<dbReference type="GO" id="GO:0003700">
    <property type="term" value="F:DNA-binding transcription factor activity"/>
    <property type="evidence" value="ECO:0007669"/>
    <property type="project" value="TreeGrafter"/>
</dbReference>
<evidence type="ECO:0000256" key="3">
    <source>
        <dbReference type="ARBA" id="ARBA00023163"/>
    </source>
</evidence>